<protein>
    <submittedName>
        <fullName evidence="1">Uncharacterized protein</fullName>
    </submittedName>
</protein>
<dbReference type="AlphaFoldDB" id="A0A4E0RPM5"/>
<dbReference type="Proteomes" id="UP000030428">
    <property type="component" value="Unassembled WGS sequence"/>
</dbReference>
<name>A0A4E0RPM5_9GAMM</name>
<accession>A0A4E0RPM5</accession>
<gene>
    <name evidence="1" type="ORF">PN36_25790</name>
</gene>
<organism evidence="1 2">
    <name type="scientific">Candidatus Thiomargarita nelsonii</name>
    <dbReference type="NCBI Taxonomy" id="1003181"/>
    <lineage>
        <taxon>Bacteria</taxon>
        <taxon>Pseudomonadati</taxon>
        <taxon>Pseudomonadota</taxon>
        <taxon>Gammaproteobacteria</taxon>
        <taxon>Thiotrichales</taxon>
        <taxon>Thiotrichaceae</taxon>
        <taxon>Thiomargarita</taxon>
    </lineage>
</organism>
<sequence>MHNDLFKNQHRTASNFFSRKFKLDFVTVILLILQKSIKPLQLVLNEFFKKLDKDVLVTKSAFTQARRHLKPTAFVTLNKKSVLDVIYSDDSYEKAWGFRLLVFDGSKIHLQRKMFLRAKTFSSELIYQKL</sequence>
<keyword evidence="2" id="KW-1185">Reference proteome</keyword>
<evidence type="ECO:0000313" key="2">
    <source>
        <dbReference type="Proteomes" id="UP000030428"/>
    </source>
</evidence>
<dbReference type="EMBL" id="JSZA02000145">
    <property type="protein sequence ID" value="TGO02394.1"/>
    <property type="molecule type" value="Genomic_DNA"/>
</dbReference>
<proteinExistence type="predicted"/>
<reference evidence="1 2" key="1">
    <citation type="journal article" date="2016" name="Front. Microbiol.">
        <title>Single-Cell (Meta-)Genomics of a Dimorphic Candidatus Thiomargarita nelsonii Reveals Genomic Plasticity.</title>
        <authorList>
            <person name="Flood B.E."/>
            <person name="Fliss P."/>
            <person name="Jones D.S."/>
            <person name="Dick G.J."/>
            <person name="Jain S."/>
            <person name="Kaster A.K."/>
            <person name="Winkel M."/>
            <person name="Mussmann M."/>
            <person name="Bailey J."/>
        </authorList>
    </citation>
    <scope>NUCLEOTIDE SEQUENCE [LARGE SCALE GENOMIC DNA]</scope>
    <source>
        <strain evidence="1">Hydrate Ridge</strain>
    </source>
</reference>
<comment type="caution">
    <text evidence="1">The sequence shown here is derived from an EMBL/GenBank/DDBJ whole genome shotgun (WGS) entry which is preliminary data.</text>
</comment>
<evidence type="ECO:0000313" key="1">
    <source>
        <dbReference type="EMBL" id="TGO02394.1"/>
    </source>
</evidence>